<dbReference type="InterPro" id="IPR037066">
    <property type="entry name" value="Plug_dom_sf"/>
</dbReference>
<evidence type="ECO:0000256" key="2">
    <source>
        <dbReference type="ARBA" id="ARBA00009810"/>
    </source>
</evidence>
<dbReference type="SUPFAM" id="SSF56935">
    <property type="entry name" value="Porins"/>
    <property type="match status" value="2"/>
</dbReference>
<dbReference type="EMBL" id="JAEKFT010000054">
    <property type="protein sequence ID" value="MBT0964126.1"/>
    <property type="molecule type" value="Genomic_DNA"/>
</dbReference>
<dbReference type="Gene3D" id="2.40.170.20">
    <property type="entry name" value="TonB-dependent receptor, beta-barrel domain"/>
    <property type="match status" value="1"/>
</dbReference>
<comment type="subcellular location">
    <subcellularLocation>
        <location evidence="1">Cell outer membrane</location>
        <topology evidence="1">Multi-pass membrane protein</topology>
    </subcellularLocation>
</comment>
<dbReference type="PANTHER" id="PTHR30069:SF49">
    <property type="entry name" value="OUTER MEMBRANE PROTEIN C"/>
    <property type="match status" value="1"/>
</dbReference>
<comment type="similarity">
    <text evidence="2">Belongs to the TonB-dependent receptor family.</text>
</comment>
<evidence type="ECO:0000256" key="4">
    <source>
        <dbReference type="ARBA" id="ARBA00022452"/>
    </source>
</evidence>
<dbReference type="GO" id="GO:0044718">
    <property type="term" value="P:siderophore transmembrane transport"/>
    <property type="evidence" value="ECO:0007669"/>
    <property type="project" value="TreeGrafter"/>
</dbReference>
<evidence type="ECO:0000313" key="10">
    <source>
        <dbReference type="Proteomes" id="UP000694660"/>
    </source>
</evidence>
<organism evidence="9 10">
    <name type="scientific">Denitromonas iodatirespirans</name>
    <dbReference type="NCBI Taxonomy" id="2795389"/>
    <lineage>
        <taxon>Bacteria</taxon>
        <taxon>Pseudomonadati</taxon>
        <taxon>Pseudomonadota</taxon>
        <taxon>Betaproteobacteria</taxon>
        <taxon>Rhodocyclales</taxon>
        <taxon>Zoogloeaceae</taxon>
        <taxon>Denitromonas</taxon>
    </lineage>
</organism>
<dbReference type="GO" id="GO:0009279">
    <property type="term" value="C:cell outer membrane"/>
    <property type="evidence" value="ECO:0007669"/>
    <property type="project" value="UniProtKB-SubCell"/>
</dbReference>
<evidence type="ECO:0000256" key="1">
    <source>
        <dbReference type="ARBA" id="ARBA00004571"/>
    </source>
</evidence>
<evidence type="ECO:0000256" key="3">
    <source>
        <dbReference type="ARBA" id="ARBA00022448"/>
    </source>
</evidence>
<sequence>MSPDALKRQSAATSDTASLLRAVPGLPAIRGLADDRLRIKVDGMDLIASCPNHMNPALSYIDPTALGSLRVYAGISPVSVGGDSIVADSAAPVFAEAGQGTLVQGEIGAAYRNNGDAFSANLAATAALTHTLGGWDNRVELVMVSKKDHLSDARNEIATAGYTLINLRGSYAWQQVRLDFGVENLFDKAYDQPTGGTYTGQGTTMGINSIPWGIAVPGAGRSLYAGVNVKF</sequence>
<gene>
    <name evidence="9" type="ORF">I8J34_23355</name>
</gene>
<dbReference type="PANTHER" id="PTHR30069">
    <property type="entry name" value="TONB-DEPENDENT OUTER MEMBRANE RECEPTOR"/>
    <property type="match status" value="1"/>
</dbReference>
<evidence type="ECO:0000256" key="6">
    <source>
        <dbReference type="ARBA" id="ARBA00023136"/>
    </source>
</evidence>
<keyword evidence="4" id="KW-1134">Transmembrane beta strand</keyword>
<dbReference type="InterPro" id="IPR036942">
    <property type="entry name" value="Beta-barrel_TonB_sf"/>
</dbReference>
<dbReference type="GO" id="GO:0015344">
    <property type="term" value="F:siderophore uptake transmembrane transporter activity"/>
    <property type="evidence" value="ECO:0007669"/>
    <property type="project" value="TreeGrafter"/>
</dbReference>
<keyword evidence="8" id="KW-0998">Cell outer membrane</keyword>
<keyword evidence="7 9" id="KW-0675">Receptor</keyword>
<keyword evidence="10" id="KW-1185">Reference proteome</keyword>
<dbReference type="RefSeq" id="WP_214364047.1">
    <property type="nucleotide sequence ID" value="NZ_JAEKFT010000054.1"/>
</dbReference>
<name>A0A944DFP4_DENI1</name>
<keyword evidence="6" id="KW-0472">Membrane</keyword>
<evidence type="ECO:0000256" key="5">
    <source>
        <dbReference type="ARBA" id="ARBA00022692"/>
    </source>
</evidence>
<dbReference type="AlphaFoldDB" id="A0A944DFP4"/>
<reference evidence="10" key="1">
    <citation type="journal article" date="2022" name="ISME J.">
        <title>Genetic and phylogenetic analysis of dissimilatory iodate-reducing bacteria identifies potential niches across the world's oceans.</title>
        <authorList>
            <person name="Reyes-Umana V."/>
            <person name="Henning Z."/>
            <person name="Lee K."/>
            <person name="Barnum T.P."/>
            <person name="Coates J.D."/>
        </authorList>
    </citation>
    <scope>NUCLEOTIDE SEQUENCE [LARGE SCALE GENOMIC DNA]</scope>
    <source>
        <strain evidence="10">IR12</strain>
    </source>
</reference>
<evidence type="ECO:0000256" key="7">
    <source>
        <dbReference type="ARBA" id="ARBA00023170"/>
    </source>
</evidence>
<evidence type="ECO:0000256" key="8">
    <source>
        <dbReference type="ARBA" id="ARBA00023237"/>
    </source>
</evidence>
<proteinExistence type="inferred from homology"/>
<keyword evidence="3" id="KW-0813">Transport</keyword>
<protein>
    <submittedName>
        <fullName evidence="9">TonB-dependent receptor</fullName>
    </submittedName>
</protein>
<comment type="caution">
    <text evidence="9">The sequence shown here is derived from an EMBL/GenBank/DDBJ whole genome shotgun (WGS) entry which is preliminary data.</text>
</comment>
<dbReference type="Proteomes" id="UP000694660">
    <property type="component" value="Unassembled WGS sequence"/>
</dbReference>
<accession>A0A944DFP4</accession>
<dbReference type="Gene3D" id="2.170.130.10">
    <property type="entry name" value="TonB-dependent receptor, plug domain"/>
    <property type="match status" value="1"/>
</dbReference>
<evidence type="ECO:0000313" key="9">
    <source>
        <dbReference type="EMBL" id="MBT0964126.1"/>
    </source>
</evidence>
<keyword evidence="5" id="KW-0812">Transmembrane</keyword>
<dbReference type="InterPro" id="IPR039426">
    <property type="entry name" value="TonB-dep_rcpt-like"/>
</dbReference>